<dbReference type="InterPro" id="IPR044730">
    <property type="entry name" value="RNase_H-like_dom_plant"/>
</dbReference>
<proteinExistence type="predicted"/>
<dbReference type="GO" id="GO:0003676">
    <property type="term" value="F:nucleic acid binding"/>
    <property type="evidence" value="ECO:0007669"/>
    <property type="project" value="InterPro"/>
</dbReference>
<dbReference type="Gene3D" id="3.30.420.10">
    <property type="entry name" value="Ribonuclease H-like superfamily/Ribonuclease H"/>
    <property type="match status" value="1"/>
</dbReference>
<accession>A0A834SY26</accession>
<protein>
    <submittedName>
        <fullName evidence="2">RNase H family protein</fullName>
    </submittedName>
</protein>
<dbReference type="EMBL" id="JAAIUW010000010">
    <property type="protein sequence ID" value="KAF7812259.1"/>
    <property type="molecule type" value="Genomic_DNA"/>
</dbReference>
<dbReference type="AlphaFoldDB" id="A0A834SY26"/>
<evidence type="ECO:0000313" key="3">
    <source>
        <dbReference type="Proteomes" id="UP000634136"/>
    </source>
</evidence>
<dbReference type="Proteomes" id="UP000634136">
    <property type="component" value="Unassembled WGS sequence"/>
</dbReference>
<reference evidence="2" key="1">
    <citation type="submission" date="2020-09" db="EMBL/GenBank/DDBJ databases">
        <title>Genome-Enabled Discovery of Anthraquinone Biosynthesis in Senna tora.</title>
        <authorList>
            <person name="Kang S.-H."/>
            <person name="Pandey R.P."/>
            <person name="Lee C.-M."/>
            <person name="Sim J.-S."/>
            <person name="Jeong J.-T."/>
            <person name="Choi B.-S."/>
            <person name="Jung M."/>
            <person name="Ginzburg D."/>
            <person name="Zhao K."/>
            <person name="Won S.Y."/>
            <person name="Oh T.-J."/>
            <person name="Yu Y."/>
            <person name="Kim N.-H."/>
            <person name="Lee O.R."/>
            <person name="Lee T.-H."/>
            <person name="Bashyal P."/>
            <person name="Kim T.-S."/>
            <person name="Lee W.-H."/>
            <person name="Kawkins C."/>
            <person name="Kim C.-K."/>
            <person name="Kim J.S."/>
            <person name="Ahn B.O."/>
            <person name="Rhee S.Y."/>
            <person name="Sohng J.K."/>
        </authorList>
    </citation>
    <scope>NUCLEOTIDE SEQUENCE</scope>
    <source>
        <tissue evidence="2">Leaf</tissue>
    </source>
</reference>
<sequence>MDTGAIMTRKWSTIELISGVECVEDKSFWQKIWKLPILPKYRVFLWRACLGILPTSSGMICHAYGCERWWRRLGMSSRSYGGGVIGRLIRDSSGACMAAFVEPRNFPHDPMLLEALAILRGVEMARESGVRNLVIESDSKIVVPSWF</sequence>
<name>A0A834SY26_9FABA</name>
<keyword evidence="3" id="KW-1185">Reference proteome</keyword>
<evidence type="ECO:0000259" key="1">
    <source>
        <dbReference type="Pfam" id="PF13456"/>
    </source>
</evidence>
<dbReference type="CDD" id="cd06222">
    <property type="entry name" value="RNase_H_like"/>
    <property type="match status" value="1"/>
</dbReference>
<dbReference type="OrthoDB" id="1906820at2759"/>
<dbReference type="PANTHER" id="PTHR47074">
    <property type="entry name" value="BNAC02G40300D PROTEIN"/>
    <property type="match status" value="1"/>
</dbReference>
<feature type="domain" description="RNase H type-1" evidence="1">
    <location>
        <begin position="81"/>
        <end position="143"/>
    </location>
</feature>
<organism evidence="2 3">
    <name type="scientific">Senna tora</name>
    <dbReference type="NCBI Taxonomy" id="362788"/>
    <lineage>
        <taxon>Eukaryota</taxon>
        <taxon>Viridiplantae</taxon>
        <taxon>Streptophyta</taxon>
        <taxon>Embryophyta</taxon>
        <taxon>Tracheophyta</taxon>
        <taxon>Spermatophyta</taxon>
        <taxon>Magnoliopsida</taxon>
        <taxon>eudicotyledons</taxon>
        <taxon>Gunneridae</taxon>
        <taxon>Pentapetalae</taxon>
        <taxon>rosids</taxon>
        <taxon>fabids</taxon>
        <taxon>Fabales</taxon>
        <taxon>Fabaceae</taxon>
        <taxon>Caesalpinioideae</taxon>
        <taxon>Cassia clade</taxon>
        <taxon>Senna</taxon>
    </lineage>
</organism>
<comment type="caution">
    <text evidence="2">The sequence shown here is derived from an EMBL/GenBank/DDBJ whole genome shotgun (WGS) entry which is preliminary data.</text>
</comment>
<evidence type="ECO:0000313" key="2">
    <source>
        <dbReference type="EMBL" id="KAF7812259.1"/>
    </source>
</evidence>
<dbReference type="InterPro" id="IPR036397">
    <property type="entry name" value="RNaseH_sf"/>
</dbReference>
<dbReference type="PANTHER" id="PTHR47074:SF11">
    <property type="entry name" value="REVERSE TRANSCRIPTASE-LIKE PROTEIN"/>
    <property type="match status" value="1"/>
</dbReference>
<dbReference type="InterPro" id="IPR052929">
    <property type="entry name" value="RNase_H-like_EbsB-rel"/>
</dbReference>
<dbReference type="GO" id="GO:0004523">
    <property type="term" value="F:RNA-DNA hybrid ribonuclease activity"/>
    <property type="evidence" value="ECO:0007669"/>
    <property type="project" value="InterPro"/>
</dbReference>
<gene>
    <name evidence="2" type="ORF">G2W53_033235</name>
</gene>
<dbReference type="Pfam" id="PF13456">
    <property type="entry name" value="RVT_3"/>
    <property type="match status" value="1"/>
</dbReference>
<dbReference type="InterPro" id="IPR002156">
    <property type="entry name" value="RNaseH_domain"/>
</dbReference>